<dbReference type="GO" id="GO:0044715">
    <property type="term" value="F:8-oxo-dGDP phosphatase activity"/>
    <property type="evidence" value="ECO:0007669"/>
    <property type="project" value="TreeGrafter"/>
</dbReference>
<keyword evidence="6" id="KW-0227">DNA damage</keyword>
<protein>
    <recommendedName>
        <fullName evidence="11">8-oxo-dGTP diphosphatase</fullName>
        <ecNumber evidence="11">3.6.1.55</ecNumber>
    </recommendedName>
</protein>
<sequence>MSAPRPGPARVPVVGAALLRDGRVLAARRTAPAAAAGRWELPGGKVEPGETPAEALVREVREELGCHVAVTGWLPGAADIGTTHVLTVATAVLLAGSPEPDPVEHDAVRWLAAAELDDVDWLDPDRPFLPLLAPRLGEDGPS</sequence>
<dbReference type="SUPFAM" id="SSF55811">
    <property type="entry name" value="Nudix"/>
    <property type="match status" value="1"/>
</dbReference>
<dbReference type="PRINTS" id="PR00502">
    <property type="entry name" value="NUDIXFAMILY"/>
</dbReference>
<keyword evidence="3" id="KW-0515">Mutator protein</keyword>
<dbReference type="GO" id="GO:0044716">
    <property type="term" value="F:8-oxo-GDP phosphatase activity"/>
    <property type="evidence" value="ECO:0007669"/>
    <property type="project" value="TreeGrafter"/>
</dbReference>
<dbReference type="InterPro" id="IPR047127">
    <property type="entry name" value="MutT-like"/>
</dbReference>
<keyword evidence="8" id="KW-0460">Magnesium</keyword>
<dbReference type="GO" id="GO:0008413">
    <property type="term" value="F:8-oxo-7,8-dihydroguanosine triphosphate pyrophosphatase activity"/>
    <property type="evidence" value="ECO:0007669"/>
    <property type="project" value="TreeGrafter"/>
</dbReference>
<keyword evidence="7 12" id="KW-0378">Hydrolase</keyword>
<comment type="similarity">
    <text evidence="2 12">Belongs to the Nudix hydrolase family.</text>
</comment>
<evidence type="ECO:0000256" key="6">
    <source>
        <dbReference type="ARBA" id="ARBA00022763"/>
    </source>
</evidence>
<dbReference type="GO" id="GO:0046872">
    <property type="term" value="F:metal ion binding"/>
    <property type="evidence" value="ECO:0007669"/>
    <property type="project" value="UniProtKB-KW"/>
</dbReference>
<gene>
    <name evidence="14" type="ORF">AVDCRST_MAG32-2676</name>
</gene>
<organism evidence="14">
    <name type="scientific">uncultured Nocardioides sp</name>
    <dbReference type="NCBI Taxonomy" id="198441"/>
    <lineage>
        <taxon>Bacteria</taxon>
        <taxon>Bacillati</taxon>
        <taxon>Actinomycetota</taxon>
        <taxon>Actinomycetes</taxon>
        <taxon>Propionibacteriales</taxon>
        <taxon>Nocardioidaceae</taxon>
        <taxon>Nocardioides</taxon>
        <taxon>environmental samples</taxon>
    </lineage>
</organism>
<dbReference type="PROSITE" id="PS00893">
    <property type="entry name" value="NUDIX_BOX"/>
    <property type="match status" value="1"/>
</dbReference>
<evidence type="ECO:0000256" key="11">
    <source>
        <dbReference type="ARBA" id="ARBA00038905"/>
    </source>
</evidence>
<keyword evidence="5" id="KW-0479">Metal-binding</keyword>
<comment type="cofactor">
    <cofactor evidence="1">
        <name>Mg(2+)</name>
        <dbReference type="ChEBI" id="CHEBI:18420"/>
    </cofactor>
</comment>
<evidence type="ECO:0000256" key="9">
    <source>
        <dbReference type="ARBA" id="ARBA00023204"/>
    </source>
</evidence>
<evidence type="ECO:0000256" key="1">
    <source>
        <dbReference type="ARBA" id="ARBA00001946"/>
    </source>
</evidence>
<keyword evidence="9" id="KW-0234">DNA repair</keyword>
<evidence type="ECO:0000256" key="12">
    <source>
        <dbReference type="RuleBase" id="RU003476"/>
    </source>
</evidence>
<dbReference type="GO" id="GO:0006260">
    <property type="term" value="P:DNA replication"/>
    <property type="evidence" value="ECO:0007669"/>
    <property type="project" value="UniProtKB-KW"/>
</dbReference>
<accession>A0A6J4NS11</accession>
<dbReference type="InterPro" id="IPR020084">
    <property type="entry name" value="NUDIX_hydrolase_CS"/>
</dbReference>
<dbReference type="InterPro" id="IPR000086">
    <property type="entry name" value="NUDIX_hydrolase_dom"/>
</dbReference>
<dbReference type="PANTHER" id="PTHR47707">
    <property type="entry name" value="8-OXO-DGTP DIPHOSPHATASE"/>
    <property type="match status" value="1"/>
</dbReference>
<evidence type="ECO:0000256" key="5">
    <source>
        <dbReference type="ARBA" id="ARBA00022723"/>
    </source>
</evidence>
<evidence type="ECO:0000313" key="14">
    <source>
        <dbReference type="EMBL" id="CAA9396697.1"/>
    </source>
</evidence>
<dbReference type="GO" id="GO:0035539">
    <property type="term" value="F:8-oxo-7,8-dihydrodeoxyguanosine triphosphate pyrophosphatase activity"/>
    <property type="evidence" value="ECO:0007669"/>
    <property type="project" value="UniProtKB-EC"/>
</dbReference>
<evidence type="ECO:0000256" key="10">
    <source>
        <dbReference type="ARBA" id="ARBA00035861"/>
    </source>
</evidence>
<evidence type="ECO:0000256" key="3">
    <source>
        <dbReference type="ARBA" id="ARBA00022457"/>
    </source>
</evidence>
<evidence type="ECO:0000256" key="4">
    <source>
        <dbReference type="ARBA" id="ARBA00022705"/>
    </source>
</evidence>
<dbReference type="PANTHER" id="PTHR47707:SF1">
    <property type="entry name" value="NUDIX HYDROLASE FAMILY PROTEIN"/>
    <property type="match status" value="1"/>
</dbReference>
<name>A0A6J4NS11_9ACTN</name>
<dbReference type="InterPro" id="IPR015797">
    <property type="entry name" value="NUDIX_hydrolase-like_dom_sf"/>
</dbReference>
<dbReference type="PROSITE" id="PS51462">
    <property type="entry name" value="NUDIX"/>
    <property type="match status" value="1"/>
</dbReference>
<proteinExistence type="inferred from homology"/>
<dbReference type="EMBL" id="CADCUM010000106">
    <property type="protein sequence ID" value="CAA9396697.1"/>
    <property type="molecule type" value="Genomic_DNA"/>
</dbReference>
<reference evidence="14" key="1">
    <citation type="submission" date="2020-02" db="EMBL/GenBank/DDBJ databases">
        <authorList>
            <person name="Meier V. D."/>
        </authorList>
    </citation>
    <scope>NUCLEOTIDE SEQUENCE</scope>
    <source>
        <strain evidence="14">AVDCRST_MAG32</strain>
    </source>
</reference>
<dbReference type="InterPro" id="IPR020476">
    <property type="entry name" value="Nudix_hydrolase"/>
</dbReference>
<evidence type="ECO:0000259" key="13">
    <source>
        <dbReference type="PROSITE" id="PS51462"/>
    </source>
</evidence>
<dbReference type="Pfam" id="PF00293">
    <property type="entry name" value="NUDIX"/>
    <property type="match status" value="1"/>
</dbReference>
<dbReference type="EC" id="3.6.1.55" evidence="11"/>
<dbReference type="AlphaFoldDB" id="A0A6J4NS11"/>
<evidence type="ECO:0000256" key="2">
    <source>
        <dbReference type="ARBA" id="ARBA00005582"/>
    </source>
</evidence>
<keyword evidence="4" id="KW-0235">DNA replication</keyword>
<dbReference type="Gene3D" id="3.90.79.10">
    <property type="entry name" value="Nucleoside Triphosphate Pyrophosphohydrolase"/>
    <property type="match status" value="1"/>
</dbReference>
<comment type="catalytic activity">
    <reaction evidence="10">
        <text>8-oxo-dGTP + H2O = 8-oxo-dGMP + diphosphate + H(+)</text>
        <dbReference type="Rhea" id="RHEA:31575"/>
        <dbReference type="ChEBI" id="CHEBI:15377"/>
        <dbReference type="ChEBI" id="CHEBI:15378"/>
        <dbReference type="ChEBI" id="CHEBI:33019"/>
        <dbReference type="ChEBI" id="CHEBI:63224"/>
        <dbReference type="ChEBI" id="CHEBI:77896"/>
        <dbReference type="EC" id="3.6.1.55"/>
    </reaction>
</comment>
<feature type="domain" description="Nudix hydrolase" evidence="13">
    <location>
        <begin position="9"/>
        <end position="134"/>
    </location>
</feature>
<evidence type="ECO:0000256" key="8">
    <source>
        <dbReference type="ARBA" id="ARBA00022842"/>
    </source>
</evidence>
<dbReference type="GO" id="GO:0006281">
    <property type="term" value="P:DNA repair"/>
    <property type="evidence" value="ECO:0007669"/>
    <property type="project" value="UniProtKB-KW"/>
</dbReference>
<evidence type="ECO:0000256" key="7">
    <source>
        <dbReference type="ARBA" id="ARBA00022801"/>
    </source>
</evidence>